<keyword evidence="4" id="KW-1185">Reference proteome</keyword>
<feature type="transmembrane region" description="Helical" evidence="2">
    <location>
        <begin position="586"/>
        <end position="613"/>
    </location>
</feature>
<dbReference type="Proteomes" id="UP000247810">
    <property type="component" value="Unassembled WGS sequence"/>
</dbReference>
<evidence type="ECO:0000256" key="1">
    <source>
        <dbReference type="SAM" id="MobiDB-lite"/>
    </source>
</evidence>
<keyword evidence="2" id="KW-0812">Transmembrane</keyword>
<dbReference type="VEuPathDB" id="FungiDB:BO71DRAFT_394976"/>
<protein>
    <submittedName>
        <fullName evidence="3">Uncharacterized protein</fullName>
    </submittedName>
</protein>
<dbReference type="EMBL" id="KZ825808">
    <property type="protein sequence ID" value="PYH98810.1"/>
    <property type="molecule type" value="Genomic_DNA"/>
</dbReference>
<evidence type="ECO:0000256" key="2">
    <source>
        <dbReference type="SAM" id="Phobius"/>
    </source>
</evidence>
<feature type="compositionally biased region" description="Polar residues" evidence="1">
    <location>
        <begin position="32"/>
        <end position="43"/>
    </location>
</feature>
<dbReference type="AlphaFoldDB" id="A0A319DMJ8"/>
<feature type="compositionally biased region" description="Polar residues" evidence="1">
    <location>
        <begin position="1"/>
        <end position="19"/>
    </location>
</feature>
<accession>A0A319DMJ8</accession>
<name>A0A319DMJ8_9EURO</name>
<dbReference type="OrthoDB" id="5428890at2759"/>
<proteinExistence type="predicted"/>
<reference evidence="3 4" key="1">
    <citation type="submission" date="2018-02" db="EMBL/GenBank/DDBJ databases">
        <title>The genomes of Aspergillus section Nigri reveals drivers in fungal speciation.</title>
        <authorList>
            <consortium name="DOE Joint Genome Institute"/>
            <person name="Vesth T.C."/>
            <person name="Nybo J."/>
            <person name="Theobald S."/>
            <person name="Brandl J."/>
            <person name="Frisvad J.C."/>
            <person name="Nielsen K.F."/>
            <person name="Lyhne E.K."/>
            <person name="Kogle M.E."/>
            <person name="Kuo A."/>
            <person name="Riley R."/>
            <person name="Clum A."/>
            <person name="Nolan M."/>
            <person name="Lipzen A."/>
            <person name="Salamov A."/>
            <person name="Henrissat B."/>
            <person name="Wiebenga A."/>
            <person name="De vries R.P."/>
            <person name="Grigoriev I.V."/>
            <person name="Mortensen U.H."/>
            <person name="Andersen M.R."/>
            <person name="Baker S.E."/>
        </authorList>
    </citation>
    <scope>NUCLEOTIDE SEQUENCE [LARGE SCALE GENOMIC DNA]</scope>
    <source>
        <strain evidence="3 4">CBS 707.79</strain>
    </source>
</reference>
<feature type="compositionally biased region" description="Low complexity" evidence="1">
    <location>
        <begin position="20"/>
        <end position="31"/>
    </location>
</feature>
<keyword evidence="2" id="KW-1133">Transmembrane helix</keyword>
<feature type="region of interest" description="Disordered" evidence="1">
    <location>
        <begin position="1"/>
        <end position="60"/>
    </location>
</feature>
<gene>
    <name evidence="3" type="ORF">BO71DRAFT_394976</name>
</gene>
<evidence type="ECO:0000313" key="3">
    <source>
        <dbReference type="EMBL" id="PYH98810.1"/>
    </source>
</evidence>
<evidence type="ECO:0000313" key="4">
    <source>
        <dbReference type="Proteomes" id="UP000247810"/>
    </source>
</evidence>
<keyword evidence="2" id="KW-0472">Membrane</keyword>
<sequence>MNPSTQPSPSDNPAPSNGSLEEQVAALLELLKSTQETAPISQARSRHGSREARVKAQANDPILKALDDEIEKGDKAELPTWEEVEMLSEEKIDKENTRHLKKYEDFWGESTGSPEEIKATEDAYRQAFERFPEIYRSIGWSKNDDIIFNAENLSAHRELLIEAIFAIEHYRMKYLGGAVGVSDKEQSRACFEYSRLPRLLTILVRLENRRNDCRECRKGECVDWRLFDAETILKVLIQAGRTFQRVNLADGLNQTSLEDLLKRCYARRILSRDDLKEHNHLQYQFHLIYDCMDALDFSSRFREIRDPLTYTFYLRYKSQPIHEIFEMVHSLNNVLDGIERFPPFPLGESSEPSFASAQFNLEYLQDFGGLRIEWTNSLEDHLKIFTGPREDIIRIFAHPTYLYSCQDFNRSERDFFQPTYVELAATYALLFQPTSRRNSRELKTLLMTVKDKHSMLDPNPTKSPFKEILEENFFSRCSLPPAIQSSLNISDPSSAITNISAMNQNKSTSTPMREILSMAPFFPEDIRFMMQSVFEHDLSRPDLPFLRFQYFSPRLRLLKTYLDSRQPQTLREMWMDRRDARAWWTFWGWAFFMLMTGLTMSTFCVAVIALLAYRA</sequence>
<organism evidence="3 4">
    <name type="scientific">Aspergillus ellipticus CBS 707.79</name>
    <dbReference type="NCBI Taxonomy" id="1448320"/>
    <lineage>
        <taxon>Eukaryota</taxon>
        <taxon>Fungi</taxon>
        <taxon>Dikarya</taxon>
        <taxon>Ascomycota</taxon>
        <taxon>Pezizomycotina</taxon>
        <taxon>Eurotiomycetes</taxon>
        <taxon>Eurotiomycetidae</taxon>
        <taxon>Eurotiales</taxon>
        <taxon>Aspergillaceae</taxon>
        <taxon>Aspergillus</taxon>
        <taxon>Aspergillus subgen. Circumdati</taxon>
    </lineage>
</organism>